<feature type="transmembrane region" description="Helical" evidence="9">
    <location>
        <begin position="418"/>
        <end position="440"/>
    </location>
</feature>
<dbReference type="RefSeq" id="WP_073341737.1">
    <property type="nucleotide sequence ID" value="NZ_FQVH01000004.1"/>
</dbReference>
<comment type="subunit">
    <text evidence="9">The system is composed of three essential subunits: KdpA, KdpB and KdpC.</text>
</comment>
<keyword evidence="2 9" id="KW-1003">Cell membrane</keyword>
<comment type="function">
    <text evidence="9">Part of the high-affinity ATP-driven potassium transport (or Kdp) system, which catalyzes the hydrolysis of ATP coupled with the electrogenic transport of potassium into the cytoplasm. This subunit binds the extracellular potassium ions and delivers the ions to the membrane domain of KdpB through an intramembrane tunnel.</text>
</comment>
<evidence type="ECO:0000256" key="3">
    <source>
        <dbReference type="ARBA" id="ARBA00022538"/>
    </source>
</evidence>
<dbReference type="GO" id="GO:0005886">
    <property type="term" value="C:plasma membrane"/>
    <property type="evidence" value="ECO:0007669"/>
    <property type="project" value="UniProtKB-SubCell"/>
</dbReference>
<keyword evidence="4 9" id="KW-0812">Transmembrane</keyword>
<organism evidence="10 11">
    <name type="scientific">Caldanaerobius fijiensis DSM 17918</name>
    <dbReference type="NCBI Taxonomy" id="1121256"/>
    <lineage>
        <taxon>Bacteria</taxon>
        <taxon>Bacillati</taxon>
        <taxon>Bacillota</taxon>
        <taxon>Clostridia</taxon>
        <taxon>Thermoanaerobacterales</taxon>
        <taxon>Thermoanaerobacteraceae</taxon>
        <taxon>Caldanaerobius</taxon>
    </lineage>
</organism>
<feature type="transmembrane region" description="Helical" evidence="9">
    <location>
        <begin position="6"/>
        <end position="25"/>
    </location>
</feature>
<comment type="subcellular location">
    <subcellularLocation>
        <location evidence="9">Cell membrane</location>
        <topology evidence="9">Multi-pass membrane protein</topology>
    </subcellularLocation>
</comment>
<keyword evidence="1 9" id="KW-0813">Transport</keyword>
<accession>A0A1M4VL88</accession>
<dbReference type="PIRSF" id="PIRSF001294">
    <property type="entry name" value="K_ATPaseA"/>
    <property type="match status" value="1"/>
</dbReference>
<evidence type="ECO:0000256" key="8">
    <source>
        <dbReference type="ARBA" id="ARBA00023136"/>
    </source>
</evidence>
<keyword evidence="8 9" id="KW-0472">Membrane</keyword>
<evidence type="ECO:0000256" key="9">
    <source>
        <dbReference type="HAMAP-Rule" id="MF_00275"/>
    </source>
</evidence>
<protein>
    <recommendedName>
        <fullName evidence="9">Potassium-transporting ATPase potassium-binding subunit</fullName>
    </recommendedName>
    <alternativeName>
        <fullName evidence="9">ATP phosphohydrolase [potassium-transporting] A chain</fullName>
    </alternativeName>
    <alternativeName>
        <fullName evidence="9">Potassium-binding and translocating subunit A</fullName>
    </alternativeName>
    <alternativeName>
        <fullName evidence="9">Potassium-translocating ATPase A chain</fullName>
    </alternativeName>
</protein>
<gene>
    <name evidence="9" type="primary">kdpA</name>
    <name evidence="10" type="ORF">SAMN02746089_00657</name>
</gene>
<keyword evidence="7 9" id="KW-0406">Ion transport</keyword>
<dbReference type="HAMAP" id="MF_00275">
    <property type="entry name" value="KdpA"/>
    <property type="match status" value="1"/>
</dbReference>
<evidence type="ECO:0000256" key="2">
    <source>
        <dbReference type="ARBA" id="ARBA00022475"/>
    </source>
</evidence>
<feature type="transmembrane region" description="Helical" evidence="9">
    <location>
        <begin position="527"/>
        <end position="551"/>
    </location>
</feature>
<keyword evidence="11" id="KW-1185">Reference proteome</keyword>
<dbReference type="PANTHER" id="PTHR30607:SF2">
    <property type="entry name" value="POTASSIUM-TRANSPORTING ATPASE POTASSIUM-BINDING SUBUNIT"/>
    <property type="match status" value="1"/>
</dbReference>
<dbReference type="OrthoDB" id="9763796at2"/>
<keyword evidence="5 9" id="KW-0630">Potassium</keyword>
<evidence type="ECO:0000313" key="11">
    <source>
        <dbReference type="Proteomes" id="UP000184088"/>
    </source>
</evidence>
<feature type="transmembrane region" description="Helical" evidence="9">
    <location>
        <begin position="485"/>
        <end position="506"/>
    </location>
</feature>
<feature type="transmembrane region" description="Helical" evidence="9">
    <location>
        <begin position="379"/>
        <end position="398"/>
    </location>
</feature>
<dbReference type="GO" id="GO:0008556">
    <property type="term" value="F:P-type potassium transmembrane transporter activity"/>
    <property type="evidence" value="ECO:0007669"/>
    <property type="project" value="InterPro"/>
</dbReference>
<evidence type="ECO:0000256" key="7">
    <source>
        <dbReference type="ARBA" id="ARBA00023065"/>
    </source>
</evidence>
<dbReference type="Pfam" id="PF03814">
    <property type="entry name" value="KdpA"/>
    <property type="match status" value="1"/>
</dbReference>
<keyword evidence="3 9" id="KW-0633">Potassium transport</keyword>
<feature type="transmembrane region" description="Helical" evidence="9">
    <location>
        <begin position="252"/>
        <end position="271"/>
    </location>
</feature>
<comment type="similarity">
    <text evidence="9">Belongs to the KdpA family.</text>
</comment>
<reference evidence="10 11" key="1">
    <citation type="submission" date="2016-11" db="EMBL/GenBank/DDBJ databases">
        <authorList>
            <person name="Jaros S."/>
            <person name="Januszkiewicz K."/>
            <person name="Wedrychowicz H."/>
        </authorList>
    </citation>
    <scope>NUCLEOTIDE SEQUENCE [LARGE SCALE GENOMIC DNA]</scope>
    <source>
        <strain evidence="10 11">DSM 17918</strain>
    </source>
</reference>
<dbReference type="NCBIfam" id="TIGR00680">
    <property type="entry name" value="kdpA"/>
    <property type="match status" value="1"/>
</dbReference>
<dbReference type="GO" id="GO:0030955">
    <property type="term" value="F:potassium ion binding"/>
    <property type="evidence" value="ECO:0007669"/>
    <property type="project" value="UniProtKB-UniRule"/>
</dbReference>
<proteinExistence type="inferred from homology"/>
<evidence type="ECO:0000256" key="6">
    <source>
        <dbReference type="ARBA" id="ARBA00022989"/>
    </source>
</evidence>
<evidence type="ECO:0000256" key="4">
    <source>
        <dbReference type="ARBA" id="ARBA00022692"/>
    </source>
</evidence>
<feature type="transmembrane region" description="Helical" evidence="9">
    <location>
        <begin position="283"/>
        <end position="303"/>
    </location>
</feature>
<dbReference type="STRING" id="1121256.SAMN02746089_00657"/>
<evidence type="ECO:0000313" key="10">
    <source>
        <dbReference type="EMBL" id="SHE69678.1"/>
    </source>
</evidence>
<evidence type="ECO:0000256" key="5">
    <source>
        <dbReference type="ARBA" id="ARBA00022958"/>
    </source>
</evidence>
<feature type="transmembrane region" description="Helical" evidence="9">
    <location>
        <begin position="176"/>
        <end position="196"/>
    </location>
</feature>
<dbReference type="AlphaFoldDB" id="A0A1M4VL88"/>
<dbReference type="Proteomes" id="UP000184088">
    <property type="component" value="Unassembled WGS sequence"/>
</dbReference>
<dbReference type="PANTHER" id="PTHR30607">
    <property type="entry name" value="POTASSIUM-TRANSPORTING ATPASE A CHAIN"/>
    <property type="match status" value="1"/>
</dbReference>
<dbReference type="EMBL" id="FQVH01000004">
    <property type="protein sequence ID" value="SHE69678.1"/>
    <property type="molecule type" value="Genomic_DNA"/>
</dbReference>
<feature type="transmembrane region" description="Helical" evidence="9">
    <location>
        <begin position="131"/>
        <end position="156"/>
    </location>
</feature>
<name>A0A1M4VL88_9THEO</name>
<dbReference type="InterPro" id="IPR004623">
    <property type="entry name" value="KdpA"/>
</dbReference>
<keyword evidence="6 9" id="KW-1133">Transmembrane helix</keyword>
<feature type="transmembrane region" description="Helical" evidence="9">
    <location>
        <begin position="65"/>
        <end position="88"/>
    </location>
</feature>
<evidence type="ECO:0000256" key="1">
    <source>
        <dbReference type="ARBA" id="ARBA00022448"/>
    </source>
</evidence>
<sequence length="561" mass="60793">MQIIGIVVIIVIAILLSMLLGTYIFKIYELKKSRLEFIFKPVENFIYKLSGIDVTVNMNWKQYAVALLVFNLVMLLIAFFLLLIQSYLPYNPTGAKNMNPLLAFSTAVSFVTNTDIQHYTGEKDISFANQLIVIIFLMFTSAGTGLASAAAVIRGIAGNGKEEGLGNFYVDLVRTIVRLLLPLSIIMTLILVWQGVPMTFAGKIDVKTIQGTTQSIIRGPVAVLESIKHLGTNGGGFFSANSAHPFENPTPLTNALEILTMMLIPSSLVYTYGLKVKNKKHAWVLYTSLMLIFVLLLAGGVFAESHPGFPYDKLQINTAAGNMEGKEVRFGTEQSAMFATVTTAFTTGSVDSMHDSYTPLGGAVPLSLMMLNTIFGGDGVGLINIITYAVLTVFITGLMVGRTPEFLGKKVETKEMKYIALAILIHPLLILFATAISILLPAGRASINNPGFHGITQMLYEFTSAAANNGSEFAGFIGNTSFMNIMTALVMLIGRYVSIFLLLAVAGSMAKKIPAQPTLGTFRTDSALFGLIFIAVIFIVGALTFFPALILGPISEFLKTL</sequence>